<name>A0A835CU58_APHGI</name>
<evidence type="ECO:0000313" key="8">
    <source>
        <dbReference type="Proteomes" id="UP000639338"/>
    </source>
</evidence>
<keyword evidence="3" id="KW-0964">Secreted</keyword>
<evidence type="ECO:0000256" key="1">
    <source>
        <dbReference type="ARBA" id="ARBA00004613"/>
    </source>
</evidence>
<evidence type="ECO:0000256" key="2">
    <source>
        <dbReference type="ARBA" id="ARBA00009127"/>
    </source>
</evidence>
<dbReference type="PANTHER" id="PTHR10009">
    <property type="entry name" value="PROTEIN YELLOW-RELATED"/>
    <property type="match status" value="1"/>
</dbReference>
<evidence type="ECO:0000256" key="3">
    <source>
        <dbReference type="ARBA" id="ARBA00022525"/>
    </source>
</evidence>
<reference evidence="7 8" key="1">
    <citation type="submission" date="2020-08" db="EMBL/GenBank/DDBJ databases">
        <title>Aphidius gifuensis genome sequencing and assembly.</title>
        <authorList>
            <person name="Du Z."/>
        </authorList>
    </citation>
    <scope>NUCLEOTIDE SEQUENCE [LARGE SCALE GENOMIC DNA]</scope>
    <source>
        <strain evidence="7">YNYX2018</strain>
        <tissue evidence="7">Adults</tissue>
    </source>
</reference>
<organism evidence="7 8">
    <name type="scientific">Aphidius gifuensis</name>
    <name type="common">Parasitoid wasp</name>
    <dbReference type="NCBI Taxonomy" id="684658"/>
    <lineage>
        <taxon>Eukaryota</taxon>
        <taxon>Metazoa</taxon>
        <taxon>Ecdysozoa</taxon>
        <taxon>Arthropoda</taxon>
        <taxon>Hexapoda</taxon>
        <taxon>Insecta</taxon>
        <taxon>Pterygota</taxon>
        <taxon>Neoptera</taxon>
        <taxon>Endopterygota</taxon>
        <taxon>Hymenoptera</taxon>
        <taxon>Apocrita</taxon>
        <taxon>Ichneumonoidea</taxon>
        <taxon>Braconidae</taxon>
        <taxon>Aphidiinae</taxon>
        <taxon>Aphidius</taxon>
    </lineage>
</organism>
<dbReference type="InterPro" id="IPR011042">
    <property type="entry name" value="6-blade_b-propeller_TolB-like"/>
</dbReference>
<dbReference type="PANTHER" id="PTHR10009:SF7">
    <property type="entry name" value="GH10609P-RELATED"/>
    <property type="match status" value="1"/>
</dbReference>
<comment type="similarity">
    <text evidence="2">Belongs to the major royal jelly protein family.</text>
</comment>
<proteinExistence type="inferred from homology"/>
<dbReference type="EMBL" id="JACMRX010000003">
    <property type="protein sequence ID" value="KAF7994008.1"/>
    <property type="molecule type" value="Genomic_DNA"/>
</dbReference>
<dbReference type="AlphaFoldDB" id="A0A835CU58"/>
<evidence type="ECO:0000256" key="4">
    <source>
        <dbReference type="ARBA" id="ARBA00022729"/>
    </source>
</evidence>
<keyword evidence="8" id="KW-1185">Reference proteome</keyword>
<dbReference type="Gene3D" id="2.120.10.30">
    <property type="entry name" value="TolB, C-terminal domain"/>
    <property type="match status" value="1"/>
</dbReference>
<dbReference type="GO" id="GO:0005576">
    <property type="term" value="C:extracellular region"/>
    <property type="evidence" value="ECO:0007669"/>
    <property type="project" value="UniProtKB-SubCell"/>
</dbReference>
<keyword evidence="4 6" id="KW-0732">Signal</keyword>
<dbReference type="InterPro" id="IPR017996">
    <property type="entry name" value="MRJP/yellow-related"/>
</dbReference>
<gene>
    <name evidence="7" type="ORF">HCN44_011277</name>
</gene>
<dbReference type="Pfam" id="PF03022">
    <property type="entry name" value="MRJP"/>
    <property type="match status" value="1"/>
</dbReference>
<evidence type="ECO:0000313" key="7">
    <source>
        <dbReference type="EMBL" id="KAF7994008.1"/>
    </source>
</evidence>
<accession>A0A835CU58</accession>
<feature type="chain" id="PRO_5032760956" description="Bee-milk protein" evidence="6">
    <location>
        <begin position="17"/>
        <end position="426"/>
    </location>
</feature>
<feature type="signal peptide" evidence="6">
    <location>
        <begin position="1"/>
        <end position="16"/>
    </location>
</feature>
<dbReference type="OrthoDB" id="8184345at2759"/>
<comment type="caution">
    <text evidence="7">The sequence shown here is derived from an EMBL/GenBank/DDBJ whole genome shotgun (WGS) entry which is preliminary data.</text>
</comment>
<evidence type="ECO:0000256" key="5">
    <source>
        <dbReference type="ARBA" id="ARBA00023180"/>
    </source>
</evidence>
<evidence type="ECO:0008006" key="9">
    <source>
        <dbReference type="Google" id="ProtNLM"/>
    </source>
</evidence>
<dbReference type="Proteomes" id="UP000639338">
    <property type="component" value="Unassembled WGS sequence"/>
</dbReference>
<keyword evidence="5" id="KW-0325">Glycoprotein</keyword>
<comment type="subcellular location">
    <subcellularLocation>
        <location evidence="1">Secreted</location>
    </subcellularLocation>
</comment>
<sequence length="426" mass="48462">MMKSICFILLMPSVLSSSYKPGDAYYKKEKLPTISSWASLDYAFSNSRERLESIIRGDFIPGVAVPLDMDVIKIFEERKIFITIPRFQKGVPATLGYFTSKDSNPPAIKPFPNWQMNKLGNCQGMTNIYRIKIDECGRLWVLDTGKFEGKRICQAQLLIFNPRSGELFHRYRFPESQLTNTSNFVNLIVDIRDPQGQCKDTFVYITDVDAFQLIVYDHANHRSWNIRNNLFYPYPPFGTLTINGLSFDLMDGIFTGALSPIKNGDRILYFHSLASNVESYVSTSILRNYNLFKDNPNAAAREFKSFTKTRIAQASAQVMNKNGVLFYGLVPEVAIGCWNSRDYPEYGGNNLEVLVANKDTLQFASGMKIIPSSSGEDELWAMTMSLQKVWTSTINPNETNFRIQVAYIDELVRGTKCDVTSHRINL</sequence>
<protein>
    <recommendedName>
        <fullName evidence="9">Bee-milk protein</fullName>
    </recommendedName>
</protein>
<evidence type="ECO:0000256" key="6">
    <source>
        <dbReference type="SAM" id="SignalP"/>
    </source>
</evidence>
<dbReference type="FunFam" id="2.120.10.30:FF:000045">
    <property type="entry name" value="Blast:Protein yellow"/>
    <property type="match status" value="1"/>
</dbReference>
<dbReference type="PRINTS" id="PR01366">
    <property type="entry name" value="ROYALJELLY"/>
</dbReference>